<feature type="transmembrane region" description="Helical" evidence="8">
    <location>
        <begin position="37"/>
        <end position="58"/>
    </location>
</feature>
<proteinExistence type="predicted"/>
<organism evidence="10 11">
    <name type="scientific">Lentzea tibetensis</name>
    <dbReference type="NCBI Taxonomy" id="2591470"/>
    <lineage>
        <taxon>Bacteria</taxon>
        <taxon>Bacillati</taxon>
        <taxon>Actinomycetota</taxon>
        <taxon>Actinomycetes</taxon>
        <taxon>Pseudonocardiales</taxon>
        <taxon>Pseudonocardiaceae</taxon>
        <taxon>Lentzea</taxon>
    </lineage>
</organism>
<evidence type="ECO:0000259" key="9">
    <source>
        <dbReference type="PROSITE" id="PS50850"/>
    </source>
</evidence>
<dbReference type="Gene3D" id="1.20.1250.20">
    <property type="entry name" value="MFS general substrate transporter like domains"/>
    <property type="match status" value="1"/>
</dbReference>
<evidence type="ECO:0000313" key="11">
    <source>
        <dbReference type="Proteomes" id="UP000316639"/>
    </source>
</evidence>
<feature type="transmembrane region" description="Helical" evidence="8">
    <location>
        <begin position="70"/>
        <end position="88"/>
    </location>
</feature>
<evidence type="ECO:0000256" key="5">
    <source>
        <dbReference type="ARBA" id="ARBA00022989"/>
    </source>
</evidence>
<name>A0A563EFT2_9PSEU</name>
<evidence type="ECO:0000256" key="6">
    <source>
        <dbReference type="ARBA" id="ARBA00023136"/>
    </source>
</evidence>
<dbReference type="PROSITE" id="PS50850">
    <property type="entry name" value="MFS"/>
    <property type="match status" value="1"/>
</dbReference>
<protein>
    <submittedName>
        <fullName evidence="10">MFS transporter</fullName>
    </submittedName>
</protein>
<comment type="subcellular location">
    <subcellularLocation>
        <location evidence="1">Cell inner membrane</location>
        <topology evidence="1">Multi-pass membrane protein</topology>
    </subcellularLocation>
</comment>
<feature type="transmembrane region" description="Helical" evidence="8">
    <location>
        <begin position="276"/>
        <end position="294"/>
    </location>
</feature>
<keyword evidence="4 8" id="KW-0812">Transmembrane</keyword>
<dbReference type="GO" id="GO:0005886">
    <property type="term" value="C:plasma membrane"/>
    <property type="evidence" value="ECO:0007669"/>
    <property type="project" value="UniProtKB-SubCell"/>
</dbReference>
<evidence type="ECO:0000256" key="4">
    <source>
        <dbReference type="ARBA" id="ARBA00022692"/>
    </source>
</evidence>
<dbReference type="PRINTS" id="PR01036">
    <property type="entry name" value="TCRTETB"/>
</dbReference>
<dbReference type="InterPro" id="IPR010290">
    <property type="entry name" value="TM_effector"/>
</dbReference>
<evidence type="ECO:0000256" key="3">
    <source>
        <dbReference type="ARBA" id="ARBA00022475"/>
    </source>
</evidence>
<keyword evidence="5 8" id="KW-1133">Transmembrane helix</keyword>
<dbReference type="OrthoDB" id="3810421at2"/>
<evidence type="ECO:0000256" key="7">
    <source>
        <dbReference type="SAM" id="MobiDB-lite"/>
    </source>
</evidence>
<feature type="transmembrane region" description="Helical" evidence="8">
    <location>
        <begin position="338"/>
        <end position="360"/>
    </location>
</feature>
<dbReference type="InterPro" id="IPR020846">
    <property type="entry name" value="MFS_dom"/>
</dbReference>
<dbReference type="Proteomes" id="UP000316639">
    <property type="component" value="Unassembled WGS sequence"/>
</dbReference>
<dbReference type="PANTHER" id="PTHR23513:SF9">
    <property type="entry name" value="ENTEROBACTIN EXPORTER ENTS"/>
    <property type="match status" value="1"/>
</dbReference>
<dbReference type="PANTHER" id="PTHR23513">
    <property type="entry name" value="INTEGRAL MEMBRANE EFFLUX PROTEIN-RELATED"/>
    <property type="match status" value="1"/>
</dbReference>
<keyword evidence="11" id="KW-1185">Reference proteome</keyword>
<sequence length="427" mass="45355">MSRAFVRLWIAGFVSEIGDWLLQVAMPIFVYQLTGSVGATATTFVVALLPSLALSPLAGVLADRWDRRKLMIAVSLLQAAALLPLLLVDGPADLVLVNVVTAAQAGLAALFEPAKNALLPTLVPADRLAAANGLIGLNSNLARLIGASLGGIVLGYAGLPGVLLADAASFVLAVLFLVRPFGVPHEARVRPPVWRAWLEGLREIRDRRPLRRMVVIVGLMAMSQGMFVVLFVVFVTERLGGGAAETGLLRGVQAVGGLLGGLLVGLVARRLSARRMLGWALVVFGLVAAAGWNAPWFTTFFGFFLALFAVAGAPGVVAGAGMLSVLQQETADESRGRVLSSFFSLYDGFQALGMVLAAVVPLGLTGLLDVQAGLYVLAGLLALQHRWWHEHERRGGNDERGDGAGLVERHEGERGDRTPEEPERLHH</sequence>
<feature type="transmembrane region" description="Helical" evidence="8">
    <location>
        <begin position="153"/>
        <end position="178"/>
    </location>
</feature>
<dbReference type="Pfam" id="PF05977">
    <property type="entry name" value="MFS_3"/>
    <property type="match status" value="1"/>
</dbReference>
<keyword evidence="6 8" id="KW-0472">Membrane</keyword>
<evidence type="ECO:0000256" key="2">
    <source>
        <dbReference type="ARBA" id="ARBA00022448"/>
    </source>
</evidence>
<feature type="domain" description="Major facilitator superfamily (MFS) profile" evidence="9">
    <location>
        <begin position="1"/>
        <end position="185"/>
    </location>
</feature>
<feature type="transmembrane region" description="Helical" evidence="8">
    <location>
        <begin position="7"/>
        <end position="31"/>
    </location>
</feature>
<keyword evidence="3" id="KW-1003">Cell membrane</keyword>
<feature type="transmembrane region" description="Helical" evidence="8">
    <location>
        <begin position="300"/>
        <end position="326"/>
    </location>
</feature>
<feature type="transmembrane region" description="Helical" evidence="8">
    <location>
        <begin position="366"/>
        <end position="383"/>
    </location>
</feature>
<feature type="transmembrane region" description="Helical" evidence="8">
    <location>
        <begin position="214"/>
        <end position="236"/>
    </location>
</feature>
<evidence type="ECO:0000313" key="10">
    <source>
        <dbReference type="EMBL" id="TWP44788.1"/>
    </source>
</evidence>
<accession>A0A563EFT2</accession>
<gene>
    <name evidence="10" type="ORF">FKR81_40725</name>
</gene>
<dbReference type="EMBL" id="VOBR01000048">
    <property type="protein sequence ID" value="TWP44788.1"/>
    <property type="molecule type" value="Genomic_DNA"/>
</dbReference>
<feature type="region of interest" description="Disordered" evidence="7">
    <location>
        <begin position="392"/>
        <end position="427"/>
    </location>
</feature>
<reference evidence="10 11" key="1">
    <citation type="submission" date="2019-07" db="EMBL/GenBank/DDBJ databases">
        <title>Lentzea xizangensis sp. nov., isolated from Qinghai-Tibetan Plateau Soils.</title>
        <authorList>
            <person name="Huang J."/>
        </authorList>
    </citation>
    <scope>NUCLEOTIDE SEQUENCE [LARGE SCALE GENOMIC DNA]</scope>
    <source>
        <strain evidence="10 11">FXJ1.1311</strain>
    </source>
</reference>
<dbReference type="CDD" id="cd06173">
    <property type="entry name" value="MFS_MefA_like"/>
    <property type="match status" value="1"/>
</dbReference>
<dbReference type="SUPFAM" id="SSF103473">
    <property type="entry name" value="MFS general substrate transporter"/>
    <property type="match status" value="1"/>
</dbReference>
<dbReference type="AlphaFoldDB" id="A0A563EFT2"/>
<feature type="transmembrane region" description="Helical" evidence="8">
    <location>
        <begin position="248"/>
        <end position="269"/>
    </location>
</feature>
<evidence type="ECO:0000256" key="8">
    <source>
        <dbReference type="SAM" id="Phobius"/>
    </source>
</evidence>
<evidence type="ECO:0000256" key="1">
    <source>
        <dbReference type="ARBA" id="ARBA00004429"/>
    </source>
</evidence>
<comment type="caution">
    <text evidence="10">The sequence shown here is derived from an EMBL/GenBank/DDBJ whole genome shotgun (WGS) entry which is preliminary data.</text>
</comment>
<dbReference type="GO" id="GO:0022857">
    <property type="term" value="F:transmembrane transporter activity"/>
    <property type="evidence" value="ECO:0007669"/>
    <property type="project" value="InterPro"/>
</dbReference>
<keyword evidence="2" id="KW-0813">Transport</keyword>
<dbReference type="InterPro" id="IPR036259">
    <property type="entry name" value="MFS_trans_sf"/>
</dbReference>